<keyword evidence="11" id="KW-1185">Reference proteome</keyword>
<dbReference type="PROSITE" id="PS51790">
    <property type="entry name" value="MSRB"/>
    <property type="match status" value="1"/>
</dbReference>
<dbReference type="AlphaFoldDB" id="A0A2U0U7D1"/>
<dbReference type="GO" id="GO:0008113">
    <property type="term" value="F:peptide-methionine (S)-S-oxide reductase activity"/>
    <property type="evidence" value="ECO:0007669"/>
    <property type="project" value="UniProtKB-UniRule"/>
</dbReference>
<dbReference type="NCBIfam" id="TIGR00401">
    <property type="entry name" value="msrA"/>
    <property type="match status" value="1"/>
</dbReference>
<dbReference type="Pfam" id="PF01641">
    <property type="entry name" value="SelR"/>
    <property type="match status" value="1"/>
</dbReference>
<protein>
    <recommendedName>
        <fullName evidence="7 8">Multifunctional fusion protein</fullName>
    </recommendedName>
    <domain>
        <recommendedName>
            <fullName evidence="8">Peptide methionine sulfoxide reductase MsrA</fullName>
            <shortName evidence="8">Protein-methionine-S-oxide reductase</shortName>
            <ecNumber evidence="8">1.8.4.11</ecNumber>
        </recommendedName>
        <alternativeName>
            <fullName evidence="8">Peptide-methionine (S)-S-oxide reductase</fullName>
            <shortName evidence="8">Peptide Met(O) reductase</shortName>
        </alternativeName>
    </domain>
    <domain>
        <recommendedName>
            <fullName evidence="7">Peptide methionine sulfoxide reductase MsrB</fullName>
            <ecNumber evidence="7">1.8.4.12</ecNumber>
        </recommendedName>
        <alternativeName>
            <fullName evidence="7">Peptide-methionine (R)-S-oxide reductase</fullName>
        </alternativeName>
    </domain>
</protein>
<dbReference type="GO" id="GO:0005737">
    <property type="term" value="C:cytoplasm"/>
    <property type="evidence" value="ECO:0007669"/>
    <property type="project" value="TreeGrafter"/>
</dbReference>
<dbReference type="InterPro" id="IPR036509">
    <property type="entry name" value="Met_Sox_Rdtase_MsrA_sf"/>
</dbReference>
<evidence type="ECO:0000256" key="5">
    <source>
        <dbReference type="ARBA" id="ARBA00048488"/>
    </source>
</evidence>
<comment type="caution">
    <text evidence="10">The sequence shown here is derived from an EMBL/GenBank/DDBJ whole genome shotgun (WGS) entry which is preliminary data.</text>
</comment>
<dbReference type="EC" id="1.8.4.11" evidence="8"/>
<dbReference type="FunFam" id="2.170.150.20:FF:000003">
    <property type="entry name" value="Peptide methionine sulfoxide reductase MsrB"/>
    <property type="match status" value="1"/>
</dbReference>
<evidence type="ECO:0000259" key="9">
    <source>
        <dbReference type="PROSITE" id="PS51790"/>
    </source>
</evidence>
<evidence type="ECO:0000256" key="1">
    <source>
        <dbReference type="ARBA" id="ARBA00023002"/>
    </source>
</evidence>
<dbReference type="EC" id="1.8.4.12" evidence="7"/>
<dbReference type="GO" id="GO:0034599">
    <property type="term" value="P:cellular response to oxidative stress"/>
    <property type="evidence" value="ECO:0007669"/>
    <property type="project" value="TreeGrafter"/>
</dbReference>
<evidence type="ECO:0000256" key="4">
    <source>
        <dbReference type="ARBA" id="ARBA00047806"/>
    </source>
</evidence>
<comment type="catalytic activity">
    <reaction evidence="4 8">
        <text>L-methionyl-[protein] + [thioredoxin]-disulfide + H2O = L-methionyl-(S)-S-oxide-[protein] + [thioredoxin]-dithiol</text>
        <dbReference type="Rhea" id="RHEA:14217"/>
        <dbReference type="Rhea" id="RHEA-COMP:10698"/>
        <dbReference type="Rhea" id="RHEA-COMP:10700"/>
        <dbReference type="Rhea" id="RHEA-COMP:12313"/>
        <dbReference type="Rhea" id="RHEA-COMP:12315"/>
        <dbReference type="ChEBI" id="CHEBI:15377"/>
        <dbReference type="ChEBI" id="CHEBI:16044"/>
        <dbReference type="ChEBI" id="CHEBI:29950"/>
        <dbReference type="ChEBI" id="CHEBI:44120"/>
        <dbReference type="ChEBI" id="CHEBI:50058"/>
        <dbReference type="EC" id="1.8.4.11"/>
    </reaction>
</comment>
<comment type="function">
    <text evidence="3 8">Has an important function as a repair enzyme for proteins that have been inactivated by oxidation. Catalyzes the reversible oxidation-reduction of methionine sulfoxide in proteins to methionine.</text>
</comment>
<feature type="active site" evidence="8">
    <location>
        <position position="213"/>
    </location>
</feature>
<evidence type="ECO:0000256" key="2">
    <source>
        <dbReference type="ARBA" id="ARBA00023268"/>
    </source>
</evidence>
<dbReference type="PANTHER" id="PTHR42799:SF2">
    <property type="entry name" value="MITOCHONDRIAL PEPTIDE METHIONINE SULFOXIDE REDUCTASE"/>
    <property type="match status" value="1"/>
</dbReference>
<accession>A0A2U0U7D1</accession>
<dbReference type="NCBIfam" id="NF004042">
    <property type="entry name" value="PRK05550.1"/>
    <property type="match status" value="1"/>
</dbReference>
<dbReference type="EMBL" id="QENY01000011">
    <property type="protein sequence ID" value="PVX53565.1"/>
    <property type="molecule type" value="Genomic_DNA"/>
</dbReference>
<evidence type="ECO:0000256" key="8">
    <source>
        <dbReference type="HAMAP-Rule" id="MF_01401"/>
    </source>
</evidence>
<dbReference type="OrthoDB" id="4174719at2"/>
<reference evidence="10 11" key="1">
    <citation type="submission" date="2018-05" db="EMBL/GenBank/DDBJ databases">
        <title>Genomic Encyclopedia of Type Strains, Phase IV (KMG-IV): sequencing the most valuable type-strain genomes for metagenomic binning, comparative biology and taxonomic classification.</title>
        <authorList>
            <person name="Goeker M."/>
        </authorList>
    </citation>
    <scope>NUCLEOTIDE SEQUENCE [LARGE SCALE GENOMIC DNA]</scope>
    <source>
        <strain evidence="10 11">DSM 100333</strain>
    </source>
</reference>
<dbReference type="InterPro" id="IPR011057">
    <property type="entry name" value="Mss4-like_sf"/>
</dbReference>
<dbReference type="GO" id="GO:0033744">
    <property type="term" value="F:L-methionine:thioredoxin-disulfide S-oxidoreductase activity"/>
    <property type="evidence" value="ECO:0007669"/>
    <property type="project" value="RHEA"/>
</dbReference>
<dbReference type="PANTHER" id="PTHR42799">
    <property type="entry name" value="MITOCHONDRIAL PEPTIDE METHIONINE SULFOXIDE REDUCTASE"/>
    <property type="match status" value="1"/>
</dbReference>
<comment type="similarity">
    <text evidence="8">Belongs to the MsrA Met sulfoxide reductase family.</text>
</comment>
<dbReference type="HAMAP" id="MF_01401">
    <property type="entry name" value="MsrA"/>
    <property type="match status" value="1"/>
</dbReference>
<dbReference type="SUPFAM" id="SSF51316">
    <property type="entry name" value="Mss4-like"/>
    <property type="match status" value="1"/>
</dbReference>
<comment type="catalytic activity">
    <reaction evidence="5 7">
        <text>L-methionyl-[protein] + [thioredoxin]-disulfide + H2O = L-methionyl-(R)-S-oxide-[protein] + [thioredoxin]-dithiol</text>
        <dbReference type="Rhea" id="RHEA:24164"/>
        <dbReference type="Rhea" id="RHEA-COMP:10698"/>
        <dbReference type="Rhea" id="RHEA-COMP:10700"/>
        <dbReference type="Rhea" id="RHEA-COMP:12313"/>
        <dbReference type="Rhea" id="RHEA-COMP:12314"/>
        <dbReference type="ChEBI" id="CHEBI:15377"/>
        <dbReference type="ChEBI" id="CHEBI:16044"/>
        <dbReference type="ChEBI" id="CHEBI:29950"/>
        <dbReference type="ChEBI" id="CHEBI:45764"/>
        <dbReference type="ChEBI" id="CHEBI:50058"/>
        <dbReference type="EC" id="1.8.4.12"/>
    </reaction>
</comment>
<evidence type="ECO:0000256" key="7">
    <source>
        <dbReference type="HAMAP-Rule" id="MF_01400"/>
    </source>
</evidence>
<feature type="active site" description="Nucleophile" evidence="7">
    <location>
        <position position="173"/>
    </location>
</feature>
<comment type="caution">
    <text evidence="7">Lacks conserved residue(s) required for the propagation of feature annotation.</text>
</comment>
<dbReference type="HAMAP" id="MF_01400">
    <property type="entry name" value="MsrB"/>
    <property type="match status" value="1"/>
</dbReference>
<keyword evidence="2" id="KW-0511">Multifunctional enzyme</keyword>
<organism evidence="10 11">
    <name type="scientific">Hallella colorans</name>
    <dbReference type="NCBI Taxonomy" id="1703337"/>
    <lineage>
        <taxon>Bacteria</taxon>
        <taxon>Pseudomonadati</taxon>
        <taxon>Bacteroidota</taxon>
        <taxon>Bacteroidia</taxon>
        <taxon>Bacteroidales</taxon>
        <taxon>Prevotellaceae</taxon>
        <taxon>Hallella</taxon>
    </lineage>
</organism>
<keyword evidence="1 7" id="KW-0560">Oxidoreductase</keyword>
<evidence type="ECO:0000313" key="11">
    <source>
        <dbReference type="Proteomes" id="UP000245870"/>
    </source>
</evidence>
<name>A0A2U0U7D1_9BACT</name>
<dbReference type="Proteomes" id="UP000245870">
    <property type="component" value="Unassembled WGS sequence"/>
</dbReference>
<proteinExistence type="inferred from homology"/>
<dbReference type="Pfam" id="PF01625">
    <property type="entry name" value="PMSR"/>
    <property type="match status" value="1"/>
</dbReference>
<dbReference type="InterPro" id="IPR002579">
    <property type="entry name" value="Met_Sox_Rdtase_MsrB_dom"/>
</dbReference>
<dbReference type="Gene3D" id="3.30.1060.10">
    <property type="entry name" value="Peptide methionine sulphoxide reductase MsrA"/>
    <property type="match status" value="1"/>
</dbReference>
<sequence>MTRDYRRAHDARRRTDGALVLLTVLLFVFLCVACAARTPRTPLTFVTMSIQDTTHYTKPTDEQLRQRLTPEQYEVTQRAATERPYVNAYDQEFRPGIYVDVVTGQPLFSSTDKYDAGCGWPAFTRPINDNLIDEHIDRSHGMERVEVRSHVGGTHLGHVFEDGPTETGGLRYCVNSASLRFVPRERMQAEGYGEYLPLLADTRRKEIYLAGGCFWGTEHYFRQIDGVTLTEVGYANANVPNPTYEEVCSGTTGAAETVRVVYDPDKVGLRFLLEMYFRAIDPTSLNRQGNDRGTQYRVGIYYVDKSDESVAREVMADQQRHIACPIVVELRPLANFYKAEAYHQDYLNKNPGGYCHLPAQLFEYARKAKPRP</sequence>
<dbReference type="GO" id="GO:0033743">
    <property type="term" value="F:peptide-methionine (R)-S-oxide reductase activity"/>
    <property type="evidence" value="ECO:0007669"/>
    <property type="project" value="UniProtKB-UniRule"/>
</dbReference>
<gene>
    <name evidence="8" type="primary">msrA</name>
    <name evidence="7" type="synonym">msrB</name>
    <name evidence="10" type="ORF">C7379_11180</name>
</gene>
<evidence type="ECO:0000313" key="10">
    <source>
        <dbReference type="EMBL" id="PVX53565.1"/>
    </source>
</evidence>
<dbReference type="NCBIfam" id="TIGR00357">
    <property type="entry name" value="peptide-methionine (R)-S-oxide reductase MsrB"/>
    <property type="match status" value="1"/>
</dbReference>
<dbReference type="Gene3D" id="2.170.150.20">
    <property type="entry name" value="Peptide methionine sulfoxide reductase"/>
    <property type="match status" value="1"/>
</dbReference>
<comment type="catalytic activity">
    <reaction evidence="6 8">
        <text>[thioredoxin]-disulfide + L-methionine + H2O = L-methionine (S)-S-oxide + [thioredoxin]-dithiol</text>
        <dbReference type="Rhea" id="RHEA:19993"/>
        <dbReference type="Rhea" id="RHEA-COMP:10698"/>
        <dbReference type="Rhea" id="RHEA-COMP:10700"/>
        <dbReference type="ChEBI" id="CHEBI:15377"/>
        <dbReference type="ChEBI" id="CHEBI:29950"/>
        <dbReference type="ChEBI" id="CHEBI:50058"/>
        <dbReference type="ChEBI" id="CHEBI:57844"/>
        <dbReference type="ChEBI" id="CHEBI:58772"/>
        <dbReference type="EC" id="1.8.4.11"/>
    </reaction>
</comment>
<comment type="similarity">
    <text evidence="7">Belongs to the MsrB Met sulfoxide reductase family.</text>
</comment>
<evidence type="ECO:0000256" key="6">
    <source>
        <dbReference type="ARBA" id="ARBA00048782"/>
    </source>
</evidence>
<dbReference type="InterPro" id="IPR050162">
    <property type="entry name" value="MsrA_MetSO_reductase"/>
</dbReference>
<dbReference type="SUPFAM" id="SSF55068">
    <property type="entry name" value="Peptide methionine sulfoxide reductase"/>
    <property type="match status" value="1"/>
</dbReference>
<dbReference type="InterPro" id="IPR002569">
    <property type="entry name" value="Met_Sox_Rdtase_MsrA_dom"/>
</dbReference>
<evidence type="ECO:0000256" key="3">
    <source>
        <dbReference type="ARBA" id="ARBA00024679"/>
    </source>
</evidence>
<feature type="domain" description="MsrB" evidence="9">
    <location>
        <begin position="61"/>
        <end position="184"/>
    </location>
</feature>